<evidence type="ECO:0008006" key="2">
    <source>
        <dbReference type="Google" id="ProtNLM"/>
    </source>
</evidence>
<gene>
    <name evidence="1" type="ORF">PITCH_A1820016</name>
</gene>
<dbReference type="AlphaFoldDB" id="A0A445MV54"/>
<accession>A0A445MV54</accession>
<dbReference type="EMBL" id="OJIN01000093">
    <property type="protein sequence ID" value="SPD73387.1"/>
    <property type="molecule type" value="Genomic_DNA"/>
</dbReference>
<evidence type="ECO:0000313" key="1">
    <source>
        <dbReference type="EMBL" id="SPD73387.1"/>
    </source>
</evidence>
<proteinExistence type="predicted"/>
<reference evidence="1" key="1">
    <citation type="submission" date="2018-01" db="EMBL/GenBank/DDBJ databases">
        <authorList>
            <person name="Regsiter A."/>
            <person name="William W."/>
        </authorList>
    </citation>
    <scope>NUCLEOTIDE SEQUENCE</scope>
    <source>
        <strain evidence="1">TRIP AH-1</strain>
    </source>
</reference>
<name>A0A445MV54_9BACT</name>
<protein>
    <recommendedName>
        <fullName evidence="2">HNH domain-containing protein</fullName>
    </recommendedName>
</protein>
<organism evidence="1">
    <name type="scientific">uncultured Desulfobacterium sp</name>
    <dbReference type="NCBI Taxonomy" id="201089"/>
    <lineage>
        <taxon>Bacteria</taxon>
        <taxon>Pseudomonadati</taxon>
        <taxon>Thermodesulfobacteriota</taxon>
        <taxon>Desulfobacteria</taxon>
        <taxon>Desulfobacterales</taxon>
        <taxon>Desulfobacteriaceae</taxon>
        <taxon>Desulfobacterium</taxon>
        <taxon>environmental samples</taxon>
    </lineage>
</organism>
<sequence length="73" mass="8110">MRQLSEVGKSYQVDPIRDLVPVCPNCHAVIHLRKPPYSIKEVKNLIGHRENANIAASADGLKTAPADQSQHWP</sequence>